<comment type="subcellular location">
    <subcellularLocation>
        <location evidence="1">Cytoplasm</location>
    </subcellularLocation>
</comment>
<dbReference type="PROSITE" id="PS00041">
    <property type="entry name" value="HTH_ARAC_FAMILY_1"/>
    <property type="match status" value="1"/>
</dbReference>
<gene>
    <name evidence="11" type="ORF">FLK61_40945</name>
</gene>
<keyword evidence="6" id="KW-0238">DNA-binding</keyword>
<keyword evidence="7" id="KW-0804">Transcription</keyword>
<dbReference type="InterPro" id="IPR011006">
    <property type="entry name" value="CheY-like_superfamily"/>
</dbReference>
<dbReference type="CDD" id="cd17536">
    <property type="entry name" value="REC_YesN-like"/>
    <property type="match status" value="1"/>
</dbReference>
<feature type="domain" description="Response regulatory" evidence="10">
    <location>
        <begin position="5"/>
        <end position="122"/>
    </location>
</feature>
<dbReference type="Pfam" id="PF12833">
    <property type="entry name" value="HTH_18"/>
    <property type="match status" value="1"/>
</dbReference>
<dbReference type="GO" id="GO:0005737">
    <property type="term" value="C:cytoplasm"/>
    <property type="evidence" value="ECO:0007669"/>
    <property type="project" value="UniProtKB-SubCell"/>
</dbReference>
<keyword evidence="12" id="KW-1185">Reference proteome</keyword>
<feature type="modified residue" description="4-aspartylphosphate" evidence="8">
    <location>
        <position position="57"/>
    </location>
</feature>
<dbReference type="PANTHER" id="PTHR42713">
    <property type="entry name" value="HISTIDINE KINASE-RELATED"/>
    <property type="match status" value="1"/>
</dbReference>
<evidence type="ECO:0000256" key="5">
    <source>
        <dbReference type="ARBA" id="ARBA00023015"/>
    </source>
</evidence>
<dbReference type="GO" id="GO:0043565">
    <property type="term" value="F:sequence-specific DNA binding"/>
    <property type="evidence" value="ECO:0007669"/>
    <property type="project" value="InterPro"/>
</dbReference>
<dbReference type="PROSITE" id="PS01124">
    <property type="entry name" value="HTH_ARAC_FAMILY_2"/>
    <property type="match status" value="1"/>
</dbReference>
<dbReference type="InterPro" id="IPR018060">
    <property type="entry name" value="HTH_AraC"/>
</dbReference>
<dbReference type="SUPFAM" id="SSF52172">
    <property type="entry name" value="CheY-like"/>
    <property type="match status" value="1"/>
</dbReference>
<sequence length="256" mass="29202">MKTPTVLIVDDEPKSRDGLKRRLDAWEDYLLHVTTAENAQEALNFINDHDVDLLITDIRMPEMTGLELIEAVKALGRAPTYIVISAYSEFDYAHKALTMGVHDYLLKPVKKDEFLDAVKQALAAKAQLQRVGQVEKVMAEEEMTNQELPPSIATAVEVIHTRLHEKCSLKDVAQEVHLNPSYFSVLFKDHVGMTFSEYLTKKRLQKAKTLLLTSDLPIGEIAERVGYQTAKYFIQLFKEYEKTTPSKYRKLSREDG</sequence>
<dbReference type="GO" id="GO:0000160">
    <property type="term" value="P:phosphorelay signal transduction system"/>
    <property type="evidence" value="ECO:0007669"/>
    <property type="project" value="UniProtKB-KW"/>
</dbReference>
<keyword evidence="2" id="KW-0963">Cytoplasm</keyword>
<dbReference type="AlphaFoldDB" id="A0A859FJJ9"/>
<evidence type="ECO:0000256" key="2">
    <source>
        <dbReference type="ARBA" id="ARBA00022490"/>
    </source>
</evidence>
<accession>A0A859FJJ9</accession>
<keyword evidence="4" id="KW-0902">Two-component regulatory system</keyword>
<dbReference type="EMBL" id="CP041372">
    <property type="protein sequence ID" value="QKS72968.1"/>
    <property type="molecule type" value="Genomic_DNA"/>
</dbReference>
<dbReference type="SMART" id="SM00342">
    <property type="entry name" value="HTH_ARAC"/>
    <property type="match status" value="1"/>
</dbReference>
<evidence type="ECO:0000256" key="4">
    <source>
        <dbReference type="ARBA" id="ARBA00023012"/>
    </source>
</evidence>
<keyword evidence="5" id="KW-0805">Transcription regulation</keyword>
<evidence type="ECO:0000256" key="7">
    <source>
        <dbReference type="ARBA" id="ARBA00023163"/>
    </source>
</evidence>
<dbReference type="PRINTS" id="PR00032">
    <property type="entry name" value="HTHARAC"/>
</dbReference>
<evidence type="ECO:0000259" key="9">
    <source>
        <dbReference type="PROSITE" id="PS01124"/>
    </source>
</evidence>
<proteinExistence type="predicted"/>
<dbReference type="KEGG" id="psua:FLK61_40945"/>
<dbReference type="PANTHER" id="PTHR42713:SF3">
    <property type="entry name" value="TRANSCRIPTIONAL REGULATORY PROTEIN HPTR"/>
    <property type="match status" value="1"/>
</dbReference>
<dbReference type="SMART" id="SM00448">
    <property type="entry name" value="REC"/>
    <property type="match status" value="1"/>
</dbReference>
<dbReference type="Gene3D" id="1.10.10.60">
    <property type="entry name" value="Homeodomain-like"/>
    <property type="match status" value="2"/>
</dbReference>
<reference evidence="12" key="1">
    <citation type="submission" date="2019-07" db="EMBL/GenBank/DDBJ databases">
        <title>Bacillus alkalisoli sp. nov. isolated from saline soil.</title>
        <authorList>
            <person name="Sun J.-Q."/>
            <person name="Xu L."/>
        </authorList>
    </citation>
    <scope>NUCLEOTIDE SEQUENCE [LARGE SCALE GENOMIC DNA]</scope>
    <source>
        <strain evidence="12">M4U3P1</strain>
    </source>
</reference>
<dbReference type="InterPro" id="IPR001789">
    <property type="entry name" value="Sig_transdc_resp-reg_receiver"/>
</dbReference>
<dbReference type="RefSeq" id="WP_176010935.1">
    <property type="nucleotide sequence ID" value="NZ_CP041372.2"/>
</dbReference>
<feature type="domain" description="HTH araC/xylS-type" evidence="9">
    <location>
        <begin position="153"/>
        <end position="251"/>
    </location>
</feature>
<evidence type="ECO:0000256" key="8">
    <source>
        <dbReference type="PROSITE-ProRule" id="PRU00169"/>
    </source>
</evidence>
<dbReference type="Proteomes" id="UP000318138">
    <property type="component" value="Chromosome"/>
</dbReference>
<dbReference type="InterPro" id="IPR051552">
    <property type="entry name" value="HptR"/>
</dbReference>
<protein>
    <submittedName>
        <fullName evidence="11">Response regulator</fullName>
    </submittedName>
</protein>
<dbReference type="InterPro" id="IPR009057">
    <property type="entry name" value="Homeodomain-like_sf"/>
</dbReference>
<dbReference type="Pfam" id="PF00072">
    <property type="entry name" value="Response_reg"/>
    <property type="match status" value="1"/>
</dbReference>
<evidence type="ECO:0000313" key="12">
    <source>
        <dbReference type="Proteomes" id="UP000318138"/>
    </source>
</evidence>
<evidence type="ECO:0000313" key="11">
    <source>
        <dbReference type="EMBL" id="QKS72968.1"/>
    </source>
</evidence>
<dbReference type="Gene3D" id="3.40.50.2300">
    <property type="match status" value="1"/>
</dbReference>
<dbReference type="InterPro" id="IPR020449">
    <property type="entry name" value="Tscrpt_reg_AraC-type_HTH"/>
</dbReference>
<evidence type="ECO:0000256" key="6">
    <source>
        <dbReference type="ARBA" id="ARBA00023125"/>
    </source>
</evidence>
<organism evidence="11 12">
    <name type="scientific">Paenalkalicoccus suaedae</name>
    <dbReference type="NCBI Taxonomy" id="2592382"/>
    <lineage>
        <taxon>Bacteria</taxon>
        <taxon>Bacillati</taxon>
        <taxon>Bacillota</taxon>
        <taxon>Bacilli</taxon>
        <taxon>Bacillales</taxon>
        <taxon>Bacillaceae</taxon>
        <taxon>Paenalkalicoccus</taxon>
    </lineage>
</organism>
<dbReference type="PROSITE" id="PS50110">
    <property type="entry name" value="RESPONSE_REGULATORY"/>
    <property type="match status" value="1"/>
</dbReference>
<evidence type="ECO:0000256" key="1">
    <source>
        <dbReference type="ARBA" id="ARBA00004496"/>
    </source>
</evidence>
<name>A0A859FJJ9_9BACI</name>
<evidence type="ECO:0000259" key="10">
    <source>
        <dbReference type="PROSITE" id="PS50110"/>
    </source>
</evidence>
<dbReference type="GO" id="GO:0003700">
    <property type="term" value="F:DNA-binding transcription factor activity"/>
    <property type="evidence" value="ECO:0007669"/>
    <property type="project" value="InterPro"/>
</dbReference>
<keyword evidence="3 8" id="KW-0597">Phosphoprotein</keyword>
<dbReference type="InterPro" id="IPR018062">
    <property type="entry name" value="HTH_AraC-typ_CS"/>
</dbReference>
<dbReference type="SUPFAM" id="SSF46689">
    <property type="entry name" value="Homeodomain-like"/>
    <property type="match status" value="2"/>
</dbReference>
<evidence type="ECO:0000256" key="3">
    <source>
        <dbReference type="ARBA" id="ARBA00022553"/>
    </source>
</evidence>